<evidence type="ECO:0000313" key="1">
    <source>
        <dbReference type="EMBL" id="KKM77249.1"/>
    </source>
</evidence>
<organism evidence="1">
    <name type="scientific">marine sediment metagenome</name>
    <dbReference type="NCBI Taxonomy" id="412755"/>
    <lineage>
        <taxon>unclassified sequences</taxon>
        <taxon>metagenomes</taxon>
        <taxon>ecological metagenomes</taxon>
    </lineage>
</organism>
<dbReference type="SUPFAM" id="SSF53697">
    <property type="entry name" value="SIS domain"/>
    <property type="match status" value="1"/>
</dbReference>
<dbReference type="GO" id="GO:0006487">
    <property type="term" value="P:protein N-linked glycosylation"/>
    <property type="evidence" value="ECO:0007669"/>
    <property type="project" value="TreeGrafter"/>
</dbReference>
<dbReference type="GO" id="GO:0006002">
    <property type="term" value="P:fructose 6-phosphate metabolic process"/>
    <property type="evidence" value="ECO:0007669"/>
    <property type="project" value="TreeGrafter"/>
</dbReference>
<dbReference type="EMBL" id="LAZR01008672">
    <property type="protein sequence ID" value="KKM77249.1"/>
    <property type="molecule type" value="Genomic_DNA"/>
</dbReference>
<dbReference type="PANTHER" id="PTHR10937:SF0">
    <property type="entry name" value="GLUTAMINE--FRUCTOSE-6-PHOSPHATE TRANSAMINASE (ISOMERIZING)"/>
    <property type="match status" value="1"/>
</dbReference>
<name>A0A0F9K567_9ZZZZ</name>
<dbReference type="AlphaFoldDB" id="A0A0F9K567"/>
<evidence type="ECO:0008006" key="2">
    <source>
        <dbReference type="Google" id="ProtNLM"/>
    </source>
</evidence>
<dbReference type="GO" id="GO:0004360">
    <property type="term" value="F:glutamine-fructose-6-phosphate transaminase (isomerizing) activity"/>
    <property type="evidence" value="ECO:0007669"/>
    <property type="project" value="TreeGrafter"/>
</dbReference>
<reference evidence="1" key="1">
    <citation type="journal article" date="2015" name="Nature">
        <title>Complex archaea that bridge the gap between prokaryotes and eukaryotes.</title>
        <authorList>
            <person name="Spang A."/>
            <person name="Saw J.H."/>
            <person name="Jorgensen S.L."/>
            <person name="Zaremba-Niedzwiedzka K."/>
            <person name="Martijn J."/>
            <person name="Lind A.E."/>
            <person name="van Eijk R."/>
            <person name="Schleper C."/>
            <person name="Guy L."/>
            <person name="Ettema T.J."/>
        </authorList>
    </citation>
    <scope>NUCLEOTIDE SEQUENCE</scope>
</reference>
<dbReference type="GO" id="GO:0097367">
    <property type="term" value="F:carbohydrate derivative binding"/>
    <property type="evidence" value="ECO:0007669"/>
    <property type="project" value="InterPro"/>
</dbReference>
<proteinExistence type="predicted"/>
<protein>
    <recommendedName>
        <fullName evidence="2">SIS domain-containing protein</fullName>
    </recommendedName>
</protein>
<dbReference type="InterPro" id="IPR046348">
    <property type="entry name" value="SIS_dom_sf"/>
</dbReference>
<accession>A0A0F9K567</accession>
<sequence length="364" mass="42177">MKFDLILDDLLSIPKALLNCLNYYLSEEGKKKLDAIRRDIQEPKIRRIIFIGHAYNYFASMIPLRYLNSHYYSRMEENQDSTEKSCIIYEIDEFNSYFNPLHNLDDTIFIFITSSGNSNQIREGFRKLLDAKINSHHIWGISDYEESYLGVKSHHFLPLKYGTEKILGTKSYVNAILLLYFIGRSIMNKEAIPSNRQEEIRQLIFEIKFYNQDWESHTQNLINFLGENLDNLFFISKGPSLSSAYQASLNFKAITQTFCVALSIGLFLNGPIRVVDPSFRCVLIIGDDINMKETTRLVENVTNERSGKIILLNNSRKISSIGRSNKNIFVFEHTTENINIAPIFEIIVLQYLILHIAKVRGLMI</sequence>
<dbReference type="GO" id="GO:0006047">
    <property type="term" value="P:UDP-N-acetylglucosamine metabolic process"/>
    <property type="evidence" value="ECO:0007669"/>
    <property type="project" value="TreeGrafter"/>
</dbReference>
<comment type="caution">
    <text evidence="1">The sequence shown here is derived from an EMBL/GenBank/DDBJ whole genome shotgun (WGS) entry which is preliminary data.</text>
</comment>
<dbReference type="PANTHER" id="PTHR10937">
    <property type="entry name" value="GLUCOSAMINE--FRUCTOSE-6-PHOSPHATE AMINOTRANSFERASE, ISOMERIZING"/>
    <property type="match status" value="1"/>
</dbReference>
<gene>
    <name evidence="1" type="ORF">LCGC14_1372000</name>
</gene>
<dbReference type="Gene3D" id="3.40.50.10490">
    <property type="entry name" value="Glucose-6-phosphate isomerase like protein, domain 1"/>
    <property type="match status" value="2"/>
</dbReference>